<reference evidence="2" key="1">
    <citation type="journal article" date="2018" name="Front. Microbiol.">
        <title>Genome-Based Analysis Reveals the Taxonomy and Diversity of the Family Idiomarinaceae.</title>
        <authorList>
            <person name="Liu Y."/>
            <person name="Lai Q."/>
            <person name="Shao Z."/>
        </authorList>
    </citation>
    <scope>NUCLEOTIDE SEQUENCE [LARGE SCALE GENOMIC DNA]</scope>
    <source>
        <strain evidence="2">PO-M2</strain>
    </source>
</reference>
<proteinExistence type="predicted"/>
<keyword evidence="2" id="KW-1185">Reference proteome</keyword>
<dbReference type="Proteomes" id="UP000287649">
    <property type="component" value="Unassembled WGS sequence"/>
</dbReference>
<comment type="caution">
    <text evidence="1">The sequence shown here is derived from an EMBL/GenBank/DDBJ whole genome shotgun (WGS) entry which is preliminary data.</text>
</comment>
<name>A0A432Y5G0_9GAMM</name>
<dbReference type="EMBL" id="PIPX01000001">
    <property type="protein sequence ID" value="RUO56210.1"/>
    <property type="molecule type" value="Genomic_DNA"/>
</dbReference>
<dbReference type="OrthoDB" id="8703681at2"/>
<accession>A0A432Y5G0</accession>
<evidence type="ECO:0000313" key="1">
    <source>
        <dbReference type="EMBL" id="RUO56210.1"/>
    </source>
</evidence>
<sequence length="143" mass="15920">MNTVWQTFGVMGLSLLVMGCQPPQQETVAEPEIALQDQQQMQNQITEMDQQIRSMVGMAYAEDAKQCRLAEVGHRPCGGPDYYLGYSTSTVDAEVLTKLINEHRELQQAYQQEFGIMGTCEVLPRPVVTLQGGRCVAVHASDR</sequence>
<dbReference type="RefSeq" id="WP_126771269.1">
    <property type="nucleotide sequence ID" value="NZ_JANQBU010000001.1"/>
</dbReference>
<gene>
    <name evidence="1" type="ORF">CWI70_05525</name>
</gene>
<dbReference type="AlphaFoldDB" id="A0A432Y5G0"/>
<evidence type="ECO:0000313" key="2">
    <source>
        <dbReference type="Proteomes" id="UP000287649"/>
    </source>
</evidence>
<protein>
    <submittedName>
        <fullName evidence="1">Uncharacterized protein</fullName>
    </submittedName>
</protein>
<organism evidence="1 2">
    <name type="scientific">Pseudidiomarina homiensis</name>
    <dbReference type="NCBI Taxonomy" id="364198"/>
    <lineage>
        <taxon>Bacteria</taxon>
        <taxon>Pseudomonadati</taxon>
        <taxon>Pseudomonadota</taxon>
        <taxon>Gammaproteobacteria</taxon>
        <taxon>Alteromonadales</taxon>
        <taxon>Idiomarinaceae</taxon>
        <taxon>Pseudidiomarina</taxon>
    </lineage>
</organism>